<dbReference type="GO" id="GO:1903189">
    <property type="term" value="P:glyoxal metabolic process"/>
    <property type="evidence" value="ECO:0007669"/>
    <property type="project" value="TreeGrafter"/>
</dbReference>
<dbReference type="InterPro" id="IPR029062">
    <property type="entry name" value="Class_I_gatase-like"/>
</dbReference>
<evidence type="ECO:0000256" key="2">
    <source>
        <dbReference type="ARBA" id="ARBA00022490"/>
    </source>
</evidence>
<keyword evidence="6" id="KW-1185">Reference proteome</keyword>
<evidence type="ECO:0000259" key="4">
    <source>
        <dbReference type="Pfam" id="PF01965"/>
    </source>
</evidence>
<proteinExistence type="predicted"/>
<protein>
    <recommendedName>
        <fullName evidence="4">DJ-1/PfpI domain-containing protein</fullName>
    </recommendedName>
</protein>
<dbReference type="GO" id="GO:0046295">
    <property type="term" value="P:glycolate biosynthetic process"/>
    <property type="evidence" value="ECO:0007669"/>
    <property type="project" value="TreeGrafter"/>
</dbReference>
<dbReference type="InterPro" id="IPR006287">
    <property type="entry name" value="DJ-1"/>
</dbReference>
<dbReference type="InterPro" id="IPR002818">
    <property type="entry name" value="DJ-1/PfpI"/>
</dbReference>
<dbReference type="NCBIfam" id="TIGR01383">
    <property type="entry name" value="not_thiJ"/>
    <property type="match status" value="1"/>
</dbReference>
<dbReference type="EMBL" id="LJIG01001089">
    <property type="protein sequence ID" value="KRT85851.1"/>
    <property type="molecule type" value="Genomic_DNA"/>
</dbReference>
<dbReference type="GO" id="GO:0051896">
    <property type="term" value="P:regulation of phosphatidylinositol 3-kinase/protein kinase B signal transduction"/>
    <property type="evidence" value="ECO:0007669"/>
    <property type="project" value="UniProtKB-ARBA"/>
</dbReference>
<dbReference type="OrthoDB" id="543156at2759"/>
<reference evidence="5 6" key="1">
    <citation type="submission" date="2015-09" db="EMBL/GenBank/DDBJ databases">
        <title>Draft genome of the scarab beetle Oryctes borbonicus.</title>
        <authorList>
            <person name="Meyer J.M."/>
            <person name="Markov G.V."/>
            <person name="Baskaran P."/>
            <person name="Herrmann M."/>
            <person name="Sommer R.J."/>
            <person name="Roedelsperger C."/>
        </authorList>
    </citation>
    <scope>NUCLEOTIDE SEQUENCE [LARGE SCALE GENOMIC DNA]</scope>
    <source>
        <strain evidence="5">OB123</strain>
        <tissue evidence="5">Whole animal</tissue>
    </source>
</reference>
<organism evidence="5 6">
    <name type="scientific">Oryctes borbonicus</name>
    <dbReference type="NCBI Taxonomy" id="1629725"/>
    <lineage>
        <taxon>Eukaryota</taxon>
        <taxon>Metazoa</taxon>
        <taxon>Ecdysozoa</taxon>
        <taxon>Arthropoda</taxon>
        <taxon>Hexapoda</taxon>
        <taxon>Insecta</taxon>
        <taxon>Pterygota</taxon>
        <taxon>Neoptera</taxon>
        <taxon>Endopterygota</taxon>
        <taxon>Coleoptera</taxon>
        <taxon>Polyphaga</taxon>
        <taxon>Scarabaeiformia</taxon>
        <taxon>Scarabaeidae</taxon>
        <taxon>Dynastinae</taxon>
        <taxon>Oryctes</taxon>
    </lineage>
</organism>
<dbReference type="AlphaFoldDB" id="A0A0T6BF92"/>
<dbReference type="GO" id="GO:0005634">
    <property type="term" value="C:nucleus"/>
    <property type="evidence" value="ECO:0007669"/>
    <property type="project" value="TreeGrafter"/>
</dbReference>
<evidence type="ECO:0000313" key="6">
    <source>
        <dbReference type="Proteomes" id="UP000051574"/>
    </source>
</evidence>
<dbReference type="PANTHER" id="PTHR48094:SF12">
    <property type="entry name" value="PARKINSON DISEASE PROTEIN 7 HOMOLOG"/>
    <property type="match status" value="1"/>
</dbReference>
<dbReference type="GO" id="GO:0005739">
    <property type="term" value="C:mitochondrion"/>
    <property type="evidence" value="ECO:0007669"/>
    <property type="project" value="TreeGrafter"/>
</dbReference>
<feature type="domain" description="DJ-1/PfpI" evidence="4">
    <location>
        <begin position="44"/>
        <end position="211"/>
    </location>
</feature>
<dbReference type="Pfam" id="PF01965">
    <property type="entry name" value="DJ-1_PfpI"/>
    <property type="match status" value="1"/>
</dbReference>
<comment type="caution">
    <text evidence="5">The sequence shown here is derived from an EMBL/GenBank/DDBJ whole genome shotgun (WGS) entry which is preliminary data.</text>
</comment>
<name>A0A0T6BF92_9SCAR</name>
<keyword evidence="3" id="KW-0558">Oxidation</keyword>
<dbReference type="InterPro" id="IPR050325">
    <property type="entry name" value="Prot/Nucl_acid_deglycase"/>
</dbReference>
<dbReference type="FunFam" id="3.40.50.880:FF:000022">
    <property type="entry name" value="protein deglycase DJ-1"/>
    <property type="match status" value="1"/>
</dbReference>
<accession>A0A0T6BF92</accession>
<evidence type="ECO:0000313" key="5">
    <source>
        <dbReference type="EMBL" id="KRT85851.1"/>
    </source>
</evidence>
<dbReference type="CDD" id="cd03135">
    <property type="entry name" value="GATase1_DJ-1"/>
    <property type="match status" value="1"/>
</dbReference>
<dbReference type="Proteomes" id="UP000051574">
    <property type="component" value="Unassembled WGS sequence"/>
</dbReference>
<comment type="subcellular location">
    <subcellularLocation>
        <location evidence="1">Cytoplasm</location>
    </subcellularLocation>
</comment>
<gene>
    <name evidence="5" type="ORF">AMK59_439</name>
</gene>
<dbReference type="SUPFAM" id="SSF52317">
    <property type="entry name" value="Class I glutamine amidotransferase-like"/>
    <property type="match status" value="1"/>
</dbReference>
<sequence>MLIKSIFTIKGHICKSLLSPQTSSRASLALNLLRAYSSDSKMSKRALIFLAPGYEELEFISAVDILRRAGIDVSIAGIPDKNPVLSARNVAIVPDISLSEAFNAGTFDVLLLPGGLGGSKAMAESEEVGKLLKDQEANGRKVAAICAAPTALKAHCIGTGKKVTSYPAMAAAMKEGGTYDYKEDDVVVDGNLITSRGPGTATKFALTVVKELLGEEKACEIAKAMLIKF</sequence>
<evidence type="ECO:0000256" key="1">
    <source>
        <dbReference type="ARBA" id="ARBA00004496"/>
    </source>
</evidence>
<dbReference type="Gene3D" id="3.40.50.880">
    <property type="match status" value="1"/>
</dbReference>
<keyword evidence="2" id="KW-0963">Cytoplasm</keyword>
<dbReference type="GO" id="GO:0006979">
    <property type="term" value="P:response to oxidative stress"/>
    <property type="evidence" value="ECO:0007669"/>
    <property type="project" value="UniProtKB-ARBA"/>
</dbReference>
<evidence type="ECO:0000256" key="3">
    <source>
        <dbReference type="ARBA" id="ARBA00023097"/>
    </source>
</evidence>
<dbReference type="PANTHER" id="PTHR48094">
    <property type="entry name" value="PROTEIN/NUCLEIC ACID DEGLYCASE DJ-1-RELATED"/>
    <property type="match status" value="1"/>
</dbReference>